<keyword evidence="2" id="KW-1185">Reference proteome</keyword>
<sequence>MPIDLAGAVAGYLVQVLGKAGIALVRGPADERALRKAIHQAIEAVVARADEQSRETLRRGLRQCFSASLQIPIDASLPVGDAVRMAIAGQAGQLAQWVNTRTGRPFYQDITMSPH</sequence>
<dbReference type="EMBL" id="BOOQ01000040">
    <property type="protein sequence ID" value="GII49276.1"/>
    <property type="molecule type" value="Genomic_DNA"/>
</dbReference>
<evidence type="ECO:0000313" key="2">
    <source>
        <dbReference type="Proteomes" id="UP000644610"/>
    </source>
</evidence>
<comment type="caution">
    <text evidence="1">The sequence shown here is derived from an EMBL/GenBank/DDBJ whole genome shotgun (WGS) entry which is preliminary data.</text>
</comment>
<dbReference type="Proteomes" id="UP000644610">
    <property type="component" value="Unassembled WGS sequence"/>
</dbReference>
<gene>
    <name evidence="1" type="ORF">Psi02_57000</name>
</gene>
<accession>A0A8J3UTM9</accession>
<evidence type="ECO:0000313" key="1">
    <source>
        <dbReference type="EMBL" id="GII49276.1"/>
    </source>
</evidence>
<name>A0A8J3UTM9_9ACTN</name>
<organism evidence="1 2">
    <name type="scientific">Planotetraspora silvatica</name>
    <dbReference type="NCBI Taxonomy" id="234614"/>
    <lineage>
        <taxon>Bacteria</taxon>
        <taxon>Bacillati</taxon>
        <taxon>Actinomycetota</taxon>
        <taxon>Actinomycetes</taxon>
        <taxon>Streptosporangiales</taxon>
        <taxon>Streptosporangiaceae</taxon>
        <taxon>Planotetraspora</taxon>
    </lineage>
</organism>
<protein>
    <submittedName>
        <fullName evidence="1">Uncharacterized protein</fullName>
    </submittedName>
</protein>
<proteinExistence type="predicted"/>
<dbReference type="RefSeq" id="WP_203978769.1">
    <property type="nucleotide sequence ID" value="NZ_BAAAKY010000077.1"/>
</dbReference>
<dbReference type="AlphaFoldDB" id="A0A8J3UTM9"/>
<reference evidence="1" key="1">
    <citation type="submission" date="2021-01" db="EMBL/GenBank/DDBJ databases">
        <title>Whole genome shotgun sequence of Planotetraspora silvatica NBRC 100141.</title>
        <authorList>
            <person name="Komaki H."/>
            <person name="Tamura T."/>
        </authorList>
    </citation>
    <scope>NUCLEOTIDE SEQUENCE</scope>
    <source>
        <strain evidence="1">NBRC 100141</strain>
    </source>
</reference>